<name>A0A8S8X9U2_9PROT</name>
<evidence type="ECO:0000256" key="1">
    <source>
        <dbReference type="SAM" id="SignalP"/>
    </source>
</evidence>
<comment type="caution">
    <text evidence="3">The sequence shown here is derived from an EMBL/GenBank/DDBJ whole genome shotgun (WGS) entry which is preliminary data.</text>
</comment>
<dbReference type="Proteomes" id="UP000681075">
    <property type="component" value="Unassembled WGS sequence"/>
</dbReference>
<dbReference type="RefSeq" id="WP_420243970.1">
    <property type="nucleotide sequence ID" value="NZ_BOPV01000001.1"/>
</dbReference>
<evidence type="ECO:0000313" key="3">
    <source>
        <dbReference type="EMBL" id="GIL40778.1"/>
    </source>
</evidence>
<feature type="domain" description="Cupin type-2" evidence="2">
    <location>
        <begin position="48"/>
        <end position="113"/>
    </location>
</feature>
<dbReference type="EMBL" id="BOPV01000001">
    <property type="protein sequence ID" value="GIL40778.1"/>
    <property type="molecule type" value="Genomic_DNA"/>
</dbReference>
<evidence type="ECO:0000259" key="2">
    <source>
        <dbReference type="Pfam" id="PF07883"/>
    </source>
</evidence>
<dbReference type="Gene3D" id="2.60.120.10">
    <property type="entry name" value="Jelly Rolls"/>
    <property type="match status" value="1"/>
</dbReference>
<sequence length="129" mass="13882">MRRIALALLLSAVALPVYAADAPAPERKVLMTEPLTGSPDKQVVLVDVTWPAGSALGWHTHPGDEYATVVAGEFKLRSEGGEWKTYKTGESFHNNAGVVHEGKNDGTVPARTIQTYVVAKDQPVATMKK</sequence>
<dbReference type="SUPFAM" id="SSF51182">
    <property type="entry name" value="RmlC-like cupins"/>
    <property type="match status" value="1"/>
</dbReference>
<accession>A0A8S8X9U2</accession>
<dbReference type="PANTHER" id="PTHR38599:SF1">
    <property type="entry name" value="CUPIN DOMAIN PROTEIN (AFU_ORTHOLOGUE AFUA_3G13620)"/>
    <property type="match status" value="1"/>
</dbReference>
<feature type="signal peptide" evidence="1">
    <location>
        <begin position="1"/>
        <end position="19"/>
    </location>
</feature>
<dbReference type="InterPro" id="IPR014710">
    <property type="entry name" value="RmlC-like_jellyroll"/>
</dbReference>
<feature type="chain" id="PRO_5035907253" evidence="1">
    <location>
        <begin position="20"/>
        <end position="129"/>
    </location>
</feature>
<dbReference type="PANTHER" id="PTHR38599">
    <property type="entry name" value="CUPIN DOMAIN PROTEIN (AFU_ORTHOLOGUE AFUA_3G13620)"/>
    <property type="match status" value="1"/>
</dbReference>
<reference evidence="3" key="1">
    <citation type="submission" date="2021-02" db="EMBL/GenBank/DDBJ databases">
        <title>Genome sequence of Rhodospirillales sp. strain TMPK1 isolated from soil.</title>
        <authorList>
            <person name="Nakai R."/>
            <person name="Kusada H."/>
            <person name="Tamaki H."/>
        </authorList>
    </citation>
    <scope>NUCLEOTIDE SEQUENCE</scope>
    <source>
        <strain evidence="3">TMPK1</strain>
    </source>
</reference>
<protein>
    <submittedName>
        <fullName evidence="3">Cupin</fullName>
    </submittedName>
</protein>
<evidence type="ECO:0000313" key="4">
    <source>
        <dbReference type="Proteomes" id="UP000681075"/>
    </source>
</evidence>
<dbReference type="Pfam" id="PF07883">
    <property type="entry name" value="Cupin_2"/>
    <property type="match status" value="1"/>
</dbReference>
<proteinExistence type="predicted"/>
<dbReference type="InterPro" id="IPR011051">
    <property type="entry name" value="RmlC_Cupin_sf"/>
</dbReference>
<gene>
    <name evidence="3" type="ORF">TMPK1_30150</name>
</gene>
<organism evidence="3 4">
    <name type="scientific">Roseiterribacter gracilis</name>
    <dbReference type="NCBI Taxonomy" id="2812848"/>
    <lineage>
        <taxon>Bacteria</taxon>
        <taxon>Pseudomonadati</taxon>
        <taxon>Pseudomonadota</taxon>
        <taxon>Alphaproteobacteria</taxon>
        <taxon>Rhodospirillales</taxon>
        <taxon>Roseiterribacteraceae</taxon>
        <taxon>Roseiterribacter</taxon>
    </lineage>
</organism>
<keyword evidence="4" id="KW-1185">Reference proteome</keyword>
<dbReference type="InterPro" id="IPR013096">
    <property type="entry name" value="Cupin_2"/>
</dbReference>
<dbReference type="AlphaFoldDB" id="A0A8S8X9U2"/>
<keyword evidence="1" id="KW-0732">Signal</keyword>